<dbReference type="InterPro" id="IPR013196">
    <property type="entry name" value="HTH_11"/>
</dbReference>
<accession>A0AAU8FXU6</accession>
<dbReference type="EMBL" id="CP159290">
    <property type="protein sequence ID" value="XCH28906.1"/>
    <property type="molecule type" value="Genomic_DNA"/>
</dbReference>
<evidence type="ECO:0000256" key="1">
    <source>
        <dbReference type="SAM" id="MobiDB-lite"/>
    </source>
</evidence>
<dbReference type="Pfam" id="PF08279">
    <property type="entry name" value="HTH_11"/>
    <property type="match status" value="1"/>
</dbReference>
<dbReference type="InterPro" id="IPR036388">
    <property type="entry name" value="WH-like_DNA-bd_sf"/>
</dbReference>
<dbReference type="Gene3D" id="1.10.10.10">
    <property type="entry name" value="Winged helix-like DNA-binding domain superfamily/Winged helix DNA-binding domain"/>
    <property type="match status" value="1"/>
</dbReference>
<gene>
    <name evidence="3" type="ORF">ABRQ22_15065</name>
</gene>
<reference evidence="3" key="1">
    <citation type="submission" date="2024-06" db="EMBL/GenBank/DDBJ databases">
        <title>Complete genome sequence of the cellulolytic actinobacterium, Cellulosimicrobium ES-005.</title>
        <authorList>
            <person name="Matthews C.T."/>
            <person name="Underwood K.D."/>
            <person name="Ghanchi K.M."/>
            <person name="Fields S.D."/>
            <person name="Gardner S.G."/>
        </authorList>
    </citation>
    <scope>NUCLEOTIDE SEQUENCE</scope>
    <source>
        <strain evidence="3">ES-005</strain>
    </source>
</reference>
<evidence type="ECO:0000313" key="3">
    <source>
        <dbReference type="EMBL" id="XCH28906.1"/>
    </source>
</evidence>
<dbReference type="AlphaFoldDB" id="A0AAU8FXU6"/>
<name>A0AAU8FXU6_9MICO</name>
<feature type="domain" description="Helix-turn-helix type 11" evidence="2">
    <location>
        <begin position="79"/>
        <end position="115"/>
    </location>
</feature>
<evidence type="ECO:0000259" key="2">
    <source>
        <dbReference type="Pfam" id="PF08279"/>
    </source>
</evidence>
<feature type="region of interest" description="Disordered" evidence="1">
    <location>
        <begin position="148"/>
        <end position="190"/>
    </location>
</feature>
<organism evidence="3">
    <name type="scientific">Cellulosimicrobium sp. ES-005</name>
    <dbReference type="NCBI Taxonomy" id="3163031"/>
    <lineage>
        <taxon>Bacteria</taxon>
        <taxon>Bacillati</taxon>
        <taxon>Actinomycetota</taxon>
        <taxon>Actinomycetes</taxon>
        <taxon>Micrococcales</taxon>
        <taxon>Promicromonosporaceae</taxon>
        <taxon>Cellulosimicrobium</taxon>
    </lineage>
</organism>
<proteinExistence type="predicted"/>
<feature type="compositionally biased region" description="Basic residues" evidence="1">
    <location>
        <begin position="172"/>
        <end position="190"/>
    </location>
</feature>
<dbReference type="SUPFAM" id="SSF46785">
    <property type="entry name" value="Winged helix' DNA-binding domain"/>
    <property type="match status" value="1"/>
</dbReference>
<sequence>MSKTTVPARRRRGRRFEIELEPGTYAQIPAWSSREQYERAAQVVADAARWRADRRASLLQVVEVLAAAADGQTGRSVSLSVATIAARVGVSRRTVFRRLADLRELGLMVVVDRGQHLAGPVRKAAREATGRTVIRKTSTRALAVPAALASVTPPTPSGVGSSSDLSLDHQARTARRTKSSSTKNRKPRSLRLQRLAAKVETQMPWISRGQHIGGLITALERGGVDETWTEGDVVTAIDSWHHRHGRVHVGRDMASVLGWLVWVLREAVSEGAKPRAVQRQEAAMERQRALAARKATWEAEDRAAVQGEALTSAAAAVRAALTAARRNTLSAAA</sequence>
<dbReference type="RefSeq" id="WP_144721272.1">
    <property type="nucleotide sequence ID" value="NZ_CP159290.1"/>
</dbReference>
<dbReference type="InterPro" id="IPR036390">
    <property type="entry name" value="WH_DNA-bd_sf"/>
</dbReference>
<protein>
    <submittedName>
        <fullName evidence="3">HTH domain-containing protein</fullName>
    </submittedName>
</protein>